<evidence type="ECO:0000313" key="1">
    <source>
        <dbReference type="EMBL" id="EPR69046.1"/>
    </source>
</evidence>
<comment type="caution">
    <text evidence="1">The sequence shown here is derived from an EMBL/GenBank/DDBJ whole genome shotgun (WGS) entry which is preliminary data.</text>
</comment>
<dbReference type="STRING" id="641524.ADICYQ_1921"/>
<protein>
    <submittedName>
        <fullName evidence="1">Uncharacterized protein</fullName>
    </submittedName>
</protein>
<accession>S7VG96</accession>
<sequence length="46" mass="5313">MGNTPNVANLTVVVEVIAKEKDNQMKYLKPVFLYLLSFFLDVRILK</sequence>
<dbReference type="Proteomes" id="UP000014974">
    <property type="component" value="Unassembled WGS sequence"/>
</dbReference>
<proteinExistence type="predicted"/>
<gene>
    <name evidence="1" type="ORF">ADICYQ_1921</name>
</gene>
<evidence type="ECO:0000313" key="2">
    <source>
        <dbReference type="Proteomes" id="UP000014974"/>
    </source>
</evidence>
<organism evidence="1 2">
    <name type="scientific">Cyclobacterium qasimii M12-11B</name>
    <dbReference type="NCBI Taxonomy" id="641524"/>
    <lineage>
        <taxon>Bacteria</taxon>
        <taxon>Pseudomonadati</taxon>
        <taxon>Bacteroidota</taxon>
        <taxon>Cytophagia</taxon>
        <taxon>Cytophagales</taxon>
        <taxon>Cyclobacteriaceae</taxon>
        <taxon>Cyclobacterium</taxon>
    </lineage>
</organism>
<dbReference type="EMBL" id="ATNM01000076">
    <property type="protein sequence ID" value="EPR69046.1"/>
    <property type="molecule type" value="Genomic_DNA"/>
</dbReference>
<dbReference type="AlphaFoldDB" id="S7VG96"/>
<reference evidence="1 2" key="1">
    <citation type="journal article" date="2013" name="Genome Announc.">
        <title>Draft Genome Sequence of Cyclobacterium qasimii Strain M12-11BT, Isolated from Arctic Marine Sediment.</title>
        <authorList>
            <person name="Shivaji S."/>
            <person name="Ara S."/>
            <person name="Singh A."/>
            <person name="Kumar Pinnaka A."/>
        </authorList>
    </citation>
    <scope>NUCLEOTIDE SEQUENCE [LARGE SCALE GENOMIC DNA]</scope>
    <source>
        <strain evidence="1 2">M12-11B</strain>
    </source>
</reference>
<name>S7VG96_9BACT</name>